<gene>
    <name evidence="2" type="ORF">A8990_14525</name>
</gene>
<evidence type="ECO:0000259" key="1">
    <source>
        <dbReference type="Pfam" id="PF09299"/>
    </source>
</evidence>
<accession>A0A3D9R0B3</accession>
<dbReference type="RefSeq" id="WP_116192034.1">
    <property type="nucleotide sequence ID" value="NZ_QTTN01000045.1"/>
</dbReference>
<dbReference type="Proteomes" id="UP000256304">
    <property type="component" value="Unassembled WGS sequence"/>
</dbReference>
<dbReference type="Pfam" id="PF09299">
    <property type="entry name" value="Mu-transpos_C"/>
    <property type="match status" value="1"/>
</dbReference>
<organism evidence="2 3">
    <name type="scientific">Paenibacillus taihuensis</name>
    <dbReference type="NCBI Taxonomy" id="1156355"/>
    <lineage>
        <taxon>Bacteria</taxon>
        <taxon>Bacillati</taxon>
        <taxon>Bacillota</taxon>
        <taxon>Bacilli</taxon>
        <taxon>Bacillales</taxon>
        <taxon>Paenibacillaceae</taxon>
        <taxon>Paenibacillus</taxon>
    </lineage>
</organism>
<dbReference type="OrthoDB" id="2627157at2"/>
<dbReference type="EMBL" id="QTTN01000045">
    <property type="protein sequence ID" value="REE67016.1"/>
    <property type="molecule type" value="Genomic_DNA"/>
</dbReference>
<protein>
    <submittedName>
        <fullName evidence="2">Mu transposase-like protein</fullName>
    </submittedName>
</protein>
<feature type="domain" description="Transposase-like Mu C-terminal" evidence="1">
    <location>
        <begin position="12"/>
        <end position="66"/>
    </location>
</feature>
<dbReference type="InterPro" id="IPR015378">
    <property type="entry name" value="Transposase-like_Mu_C"/>
</dbReference>
<comment type="caution">
    <text evidence="2">The sequence shown here is derived from an EMBL/GenBank/DDBJ whole genome shotgun (WGS) entry which is preliminary data.</text>
</comment>
<keyword evidence="3" id="KW-1185">Reference proteome</keyword>
<sequence>MNDQTNFELGLATVTSNGLHFNGLVYTCATMVKKKWFEYATVEGGWKVIILYDPRNLSNILIFEIDSIDLASSVHLPEETEETHQYQSAIRVLKEQLRRAKRNK</sequence>
<proteinExistence type="predicted"/>
<name>A0A3D9R0B3_9BACL</name>
<evidence type="ECO:0000313" key="3">
    <source>
        <dbReference type="Proteomes" id="UP000256304"/>
    </source>
</evidence>
<reference evidence="2 3" key="1">
    <citation type="submission" date="2018-08" db="EMBL/GenBank/DDBJ databases">
        <title>Genomic Encyclopedia of Type Strains, Phase III (KMG-III): the genomes of soil and plant-associated and newly described type strains.</title>
        <authorList>
            <person name="Whitman W."/>
        </authorList>
    </citation>
    <scope>NUCLEOTIDE SEQUENCE [LARGE SCALE GENOMIC DNA]</scope>
    <source>
        <strain evidence="2 3">CGMCC 1.10966</strain>
    </source>
</reference>
<dbReference type="AlphaFoldDB" id="A0A3D9R0B3"/>
<evidence type="ECO:0000313" key="2">
    <source>
        <dbReference type="EMBL" id="REE67016.1"/>
    </source>
</evidence>